<sequence>MTVILSHLLWVALYIIIFIILNICFIFINKNKFNNINNIKNNIILKILAVFILNKNLKTSLLISNNDVINYITNERSLNWPILNFIHTNLNNSIKANKFINNDNLNFKNKYNHYNFIKTNFNLNNILETNNLLTYQILLIILDKKFINNNLYKFLFNTLNQRFSITTSKILVKSFNLLKFQDYIQYCNLNLNNTNLIINNTNNLNLNKHIKITKIYNIINTKFNNNYYYYNTLQAYINKNLIKFDATFLNNLKSRYNISFSATNIVKYISNNSIKNSIILFLRKNKIFNKGRYSRNRQTYRTGAYWCLYVNIVAIIAFYFWFYKFTINFGYLWWLLYSFILSCFLPRALKHKFYNPKKIFIEYYLGIKWLINIILNILQPIYFLLINTQKLLFKTILIKLYSINTIKNYLNNDNFNLNTYIQFSFNWINKINNSLILIINNIIFK</sequence>
<gene>
    <name evidence="2" type="primary">ymf67</name>
</gene>
<keyword evidence="1" id="KW-0812">Transmembrane</keyword>
<dbReference type="AlphaFoldDB" id="Q09F38"/>
<dbReference type="EMBL" id="DQ927304">
    <property type="protein sequence ID" value="ABI51704.1"/>
    <property type="molecule type" value="Genomic_DNA"/>
</dbReference>
<feature type="transmembrane region" description="Helical" evidence="1">
    <location>
        <begin position="361"/>
        <end position="385"/>
    </location>
</feature>
<geneLocation type="mitochondrion" evidence="2"/>
<accession>Q09F38</accession>
<keyword evidence="1" id="KW-1133">Transmembrane helix</keyword>
<feature type="transmembrane region" description="Helical" evidence="1">
    <location>
        <begin position="303"/>
        <end position="323"/>
    </location>
</feature>
<feature type="transmembrane region" description="Helical" evidence="1">
    <location>
        <begin position="6"/>
        <end position="28"/>
    </location>
</feature>
<evidence type="ECO:0000313" key="2">
    <source>
        <dbReference type="EMBL" id="ABI51704.1"/>
    </source>
</evidence>
<feature type="transmembrane region" description="Helical" evidence="1">
    <location>
        <begin position="329"/>
        <end position="349"/>
    </location>
</feature>
<reference evidence="2" key="1">
    <citation type="journal article" date="2007" name="PLoS ONE">
        <title>Complete mitochondrial genome sequence of three tetrahymena species reveals mutation hot spots and accelerated nonsynonymous substitutions in Ymf genes.</title>
        <authorList>
            <person name="Moradian M.M."/>
            <person name="Beglaryan D."/>
            <person name="Skozylas J.M."/>
            <person name="Kerikorian V."/>
        </authorList>
    </citation>
    <scope>NUCLEOTIDE SEQUENCE</scope>
    <source>
        <strain evidence="2">RP</strain>
    </source>
</reference>
<dbReference type="RefSeq" id="YP_740795.1">
    <property type="nucleotide sequence ID" value="NC_008338.1"/>
</dbReference>
<keyword evidence="1" id="KW-0472">Membrane</keyword>
<protein>
    <submittedName>
        <fullName evidence="2">Ymf67</fullName>
    </submittedName>
</protein>
<evidence type="ECO:0000256" key="1">
    <source>
        <dbReference type="SAM" id="Phobius"/>
    </source>
</evidence>
<proteinExistence type="predicted"/>
<keyword evidence="2" id="KW-0496">Mitochondrion</keyword>
<name>Q09F38_TETPR</name>
<organism evidence="2">
    <name type="scientific">Tetrahymena paravorax</name>
    <dbReference type="NCBI Taxonomy" id="5905"/>
    <lineage>
        <taxon>Eukaryota</taxon>
        <taxon>Sar</taxon>
        <taxon>Alveolata</taxon>
        <taxon>Ciliophora</taxon>
        <taxon>Intramacronucleata</taxon>
        <taxon>Oligohymenophorea</taxon>
        <taxon>Hymenostomatida</taxon>
        <taxon>Tetrahymenina</taxon>
        <taxon>Tetrahymenidae</taxon>
        <taxon>Tetrahymena</taxon>
    </lineage>
</organism>
<dbReference type="GeneID" id="4271489"/>